<evidence type="ECO:0000313" key="4">
    <source>
        <dbReference type="EMBL" id="UXD22310.1"/>
    </source>
</evidence>
<evidence type="ECO:0000256" key="2">
    <source>
        <dbReference type="ARBA" id="ARBA00022741"/>
    </source>
</evidence>
<dbReference type="Proteomes" id="UP001063698">
    <property type="component" value="Chromosome"/>
</dbReference>
<proteinExistence type="predicted"/>
<keyword evidence="3" id="KW-0067">ATP-binding</keyword>
<dbReference type="PANTHER" id="PTHR43334:SF1">
    <property type="entry name" value="3-HYDROXYPROPIONATE--COA LIGASE [ADP-FORMING]"/>
    <property type="match status" value="1"/>
</dbReference>
<evidence type="ECO:0000313" key="5">
    <source>
        <dbReference type="Proteomes" id="UP001063698"/>
    </source>
</evidence>
<evidence type="ECO:0000256" key="3">
    <source>
        <dbReference type="ARBA" id="ARBA00022840"/>
    </source>
</evidence>
<dbReference type="SUPFAM" id="SSF56059">
    <property type="entry name" value="Glutathione synthetase ATP-binding domain-like"/>
    <property type="match status" value="1"/>
</dbReference>
<dbReference type="GO" id="GO:0016874">
    <property type="term" value="F:ligase activity"/>
    <property type="evidence" value="ECO:0007669"/>
    <property type="project" value="UniProtKB-KW"/>
</dbReference>
<dbReference type="Gene3D" id="3.30.470.20">
    <property type="entry name" value="ATP-grasp fold, B domain"/>
    <property type="match status" value="1"/>
</dbReference>
<protein>
    <submittedName>
        <fullName evidence="4">Uncharacterized protein</fullName>
    </submittedName>
</protein>
<dbReference type="GO" id="GO:0005524">
    <property type="term" value="F:ATP binding"/>
    <property type="evidence" value="ECO:0007669"/>
    <property type="project" value="UniProtKB-KW"/>
</dbReference>
<keyword evidence="5" id="KW-1185">Reference proteome</keyword>
<reference evidence="4" key="1">
    <citation type="submission" date="2013-11" db="EMBL/GenBank/DDBJ databases">
        <title>Comparative genomics of Ignicoccus.</title>
        <authorList>
            <person name="Podar M."/>
        </authorList>
    </citation>
    <scope>NUCLEOTIDE SEQUENCE</scope>
    <source>
        <strain evidence="4">DSM 13166</strain>
    </source>
</reference>
<evidence type="ECO:0000256" key="1">
    <source>
        <dbReference type="ARBA" id="ARBA00022598"/>
    </source>
</evidence>
<name>A0A977KCP4_9CREN</name>
<dbReference type="Gene3D" id="3.30.1490.20">
    <property type="entry name" value="ATP-grasp fold, A domain"/>
    <property type="match status" value="1"/>
</dbReference>
<dbReference type="AlphaFoldDB" id="A0A977KCP4"/>
<organism evidence="4 5">
    <name type="scientific">Ignicoccus pacificus DSM 13166</name>
    <dbReference type="NCBI Taxonomy" id="940294"/>
    <lineage>
        <taxon>Archaea</taxon>
        <taxon>Thermoproteota</taxon>
        <taxon>Thermoprotei</taxon>
        <taxon>Desulfurococcales</taxon>
        <taxon>Desulfurococcaceae</taxon>
        <taxon>Ignicoccus</taxon>
    </lineage>
</organism>
<accession>A0A977KCP4</accession>
<dbReference type="EMBL" id="CP006868">
    <property type="protein sequence ID" value="UXD22310.1"/>
    <property type="molecule type" value="Genomic_DNA"/>
</dbReference>
<gene>
    <name evidence="4" type="ORF">IPA_03400</name>
</gene>
<keyword evidence="1" id="KW-0436">Ligase</keyword>
<dbReference type="InterPro" id="IPR013815">
    <property type="entry name" value="ATP_grasp_subdomain_1"/>
</dbReference>
<dbReference type="InterPro" id="IPR051538">
    <property type="entry name" value="Acyl-CoA_Synth/Transferase"/>
</dbReference>
<keyword evidence="2" id="KW-0547">Nucleotide-binding</keyword>
<dbReference type="KEGG" id="ipc:IPA_03400"/>
<dbReference type="Pfam" id="PF13549">
    <property type="entry name" value="ATP-grasp_5"/>
    <property type="match status" value="1"/>
</dbReference>
<dbReference type="PANTHER" id="PTHR43334">
    <property type="entry name" value="ACETATE--COA LIGASE [ADP-FORMING]"/>
    <property type="match status" value="1"/>
</dbReference>
<sequence>MLLKPSDSLKEAEKLGIPVPLWSFEPNIEPPAYVKADVAYPHKSDVGGVRRAETKEELLKYYQEIKERFGSAIVQKEVKGNLELLVSMKRDRVFGRVLVVALGGLLASLLKESVVTSCPFCEEVFEKKIEGSRLGELLKGYRRIRVDKECLFSVLEKLCSAEAETFEINPLLLAEGGCWAVDVKVWK</sequence>